<name>B0MUL6_9BACT</name>
<evidence type="ECO:0000313" key="1">
    <source>
        <dbReference type="EMBL" id="EDS03671.1"/>
    </source>
</evidence>
<dbReference type="EMBL" id="ABFK02000017">
    <property type="protein sequence ID" value="EDS03671.1"/>
    <property type="molecule type" value="Genomic_DNA"/>
</dbReference>
<gene>
    <name evidence="1" type="ORF">ALIPUT_00723</name>
</gene>
<keyword evidence="2" id="KW-1185">Reference proteome</keyword>
<reference evidence="1" key="2">
    <citation type="submission" date="2013-09" db="EMBL/GenBank/DDBJ databases">
        <title>Draft genome sequence of Alistipes putredinis (DSM 17216).</title>
        <authorList>
            <person name="Sudarsanam P."/>
            <person name="Ley R."/>
            <person name="Guruge J."/>
            <person name="Turnbaugh P.J."/>
            <person name="Mahowald M."/>
            <person name="Liep D."/>
            <person name="Gordon J."/>
        </authorList>
    </citation>
    <scope>NUCLEOTIDE SEQUENCE</scope>
    <source>
        <strain evidence="1">DSM 17216</strain>
    </source>
</reference>
<sequence>MYFLMVIRSGTMNMKQMYLSSAPDISEFWRKDRKNGSEYLTFPFILYFCFSENSKCKIR</sequence>
<accession>B0MUL6</accession>
<protein>
    <submittedName>
        <fullName evidence="1">Uncharacterized protein</fullName>
    </submittedName>
</protein>
<comment type="caution">
    <text evidence="1">The sequence shown here is derived from an EMBL/GenBank/DDBJ whole genome shotgun (WGS) entry which is preliminary data.</text>
</comment>
<proteinExistence type="predicted"/>
<evidence type="ECO:0000313" key="2">
    <source>
        <dbReference type="Proteomes" id="UP000005819"/>
    </source>
</evidence>
<organism evidence="1 2">
    <name type="scientific">Alistipes putredinis DSM 17216</name>
    <dbReference type="NCBI Taxonomy" id="445970"/>
    <lineage>
        <taxon>Bacteria</taxon>
        <taxon>Pseudomonadati</taxon>
        <taxon>Bacteroidota</taxon>
        <taxon>Bacteroidia</taxon>
        <taxon>Bacteroidales</taxon>
        <taxon>Rikenellaceae</taxon>
        <taxon>Alistipes</taxon>
    </lineage>
</organism>
<dbReference type="Proteomes" id="UP000005819">
    <property type="component" value="Unassembled WGS sequence"/>
</dbReference>
<dbReference type="AlphaFoldDB" id="B0MUL6"/>
<dbReference type="HOGENOM" id="CLU_2949967_0_0_10"/>
<reference evidence="1" key="1">
    <citation type="submission" date="2007-10" db="EMBL/GenBank/DDBJ databases">
        <authorList>
            <person name="Fulton L."/>
            <person name="Clifton S."/>
            <person name="Fulton B."/>
            <person name="Xu J."/>
            <person name="Minx P."/>
            <person name="Pepin K.H."/>
            <person name="Johnson M."/>
            <person name="Thiruvilangam P."/>
            <person name="Bhonagiri V."/>
            <person name="Nash W.E."/>
            <person name="Mardis E.R."/>
            <person name="Wilson R.K."/>
        </authorList>
    </citation>
    <scope>NUCLEOTIDE SEQUENCE [LARGE SCALE GENOMIC DNA]</scope>
    <source>
        <strain evidence="1">DSM 17216</strain>
    </source>
</reference>